<dbReference type="Pfam" id="PF07690">
    <property type="entry name" value="MFS_1"/>
    <property type="match status" value="1"/>
</dbReference>
<dbReference type="AlphaFoldDB" id="A0AA48LA63"/>
<organism evidence="8 9">
    <name type="scientific">Cutaneotrichosporon cavernicola</name>
    <dbReference type="NCBI Taxonomy" id="279322"/>
    <lineage>
        <taxon>Eukaryota</taxon>
        <taxon>Fungi</taxon>
        <taxon>Dikarya</taxon>
        <taxon>Basidiomycota</taxon>
        <taxon>Agaricomycotina</taxon>
        <taxon>Tremellomycetes</taxon>
        <taxon>Trichosporonales</taxon>
        <taxon>Trichosporonaceae</taxon>
        <taxon>Cutaneotrichosporon</taxon>
    </lineage>
</organism>
<comment type="subcellular location">
    <subcellularLocation>
        <location evidence="1">Membrane</location>
        <topology evidence="1">Multi-pass membrane protein</topology>
    </subcellularLocation>
</comment>
<evidence type="ECO:0000256" key="2">
    <source>
        <dbReference type="ARBA" id="ARBA00022692"/>
    </source>
</evidence>
<feature type="transmembrane region" description="Helical" evidence="6">
    <location>
        <begin position="105"/>
        <end position="127"/>
    </location>
</feature>
<evidence type="ECO:0000256" key="4">
    <source>
        <dbReference type="ARBA" id="ARBA00023136"/>
    </source>
</evidence>
<dbReference type="GO" id="GO:0005886">
    <property type="term" value="C:plasma membrane"/>
    <property type="evidence" value="ECO:0007669"/>
    <property type="project" value="TreeGrafter"/>
</dbReference>
<protein>
    <recommendedName>
        <fullName evidence="7">Major facilitator superfamily (MFS) profile domain-containing protein</fullName>
    </recommendedName>
</protein>
<dbReference type="PANTHER" id="PTHR23502">
    <property type="entry name" value="MAJOR FACILITATOR SUPERFAMILY"/>
    <property type="match status" value="1"/>
</dbReference>
<dbReference type="InterPro" id="IPR036259">
    <property type="entry name" value="MFS_trans_sf"/>
</dbReference>
<dbReference type="InterPro" id="IPR011701">
    <property type="entry name" value="MFS"/>
</dbReference>
<dbReference type="GeneID" id="85498619"/>
<keyword evidence="4 6" id="KW-0472">Membrane</keyword>
<feature type="compositionally biased region" description="Basic and acidic residues" evidence="5">
    <location>
        <begin position="1"/>
        <end position="10"/>
    </location>
</feature>
<evidence type="ECO:0000313" key="8">
    <source>
        <dbReference type="EMBL" id="BEI94749.1"/>
    </source>
</evidence>
<feature type="transmembrane region" description="Helical" evidence="6">
    <location>
        <begin position="173"/>
        <end position="191"/>
    </location>
</feature>
<evidence type="ECO:0000256" key="6">
    <source>
        <dbReference type="SAM" id="Phobius"/>
    </source>
</evidence>
<evidence type="ECO:0000259" key="7">
    <source>
        <dbReference type="PROSITE" id="PS50850"/>
    </source>
</evidence>
<accession>A0AA48LA63</accession>
<dbReference type="InterPro" id="IPR020846">
    <property type="entry name" value="MFS_dom"/>
</dbReference>
<feature type="transmembrane region" description="Helical" evidence="6">
    <location>
        <begin position="238"/>
        <end position="264"/>
    </location>
</feature>
<dbReference type="EMBL" id="AP028219">
    <property type="protein sequence ID" value="BEI94749.1"/>
    <property type="molecule type" value="Genomic_DNA"/>
</dbReference>
<feature type="transmembrane region" description="Helical" evidence="6">
    <location>
        <begin position="311"/>
        <end position="337"/>
    </location>
</feature>
<reference evidence="8" key="1">
    <citation type="journal article" date="2023" name="BMC Genomics">
        <title>Chromosome-level genome assemblies of Cutaneotrichosporon spp. (Trichosporonales, Basidiomycota) reveal imbalanced evolution between nucleotide sequences and chromosome synteny.</title>
        <authorList>
            <person name="Kobayashi Y."/>
            <person name="Kayamori A."/>
            <person name="Aoki K."/>
            <person name="Shiwa Y."/>
            <person name="Matsutani M."/>
            <person name="Fujita N."/>
            <person name="Sugita T."/>
            <person name="Iwasaki W."/>
            <person name="Tanaka N."/>
            <person name="Takashima M."/>
        </authorList>
    </citation>
    <scope>NUCLEOTIDE SEQUENCE</scope>
    <source>
        <strain evidence="8">HIS019</strain>
    </source>
</reference>
<feature type="transmembrane region" description="Helical" evidence="6">
    <location>
        <begin position="203"/>
        <end position="226"/>
    </location>
</feature>
<gene>
    <name evidence="8" type="ORF">CcaverHIS019_0703300</name>
</gene>
<evidence type="ECO:0000256" key="5">
    <source>
        <dbReference type="SAM" id="MobiDB-lite"/>
    </source>
</evidence>
<dbReference type="SUPFAM" id="SSF103473">
    <property type="entry name" value="MFS general substrate transporter"/>
    <property type="match status" value="1"/>
</dbReference>
<dbReference type="KEGG" id="ccac:CcaHIS019_0703300"/>
<dbReference type="PROSITE" id="PS50850">
    <property type="entry name" value="MFS"/>
    <property type="match status" value="1"/>
</dbReference>
<dbReference type="RefSeq" id="XP_060460014.1">
    <property type="nucleotide sequence ID" value="XM_060603751.1"/>
</dbReference>
<dbReference type="Proteomes" id="UP001233271">
    <property type="component" value="Chromosome 7b"/>
</dbReference>
<feature type="transmembrane region" description="Helical" evidence="6">
    <location>
        <begin position="80"/>
        <end position="99"/>
    </location>
</feature>
<feature type="transmembrane region" description="Helical" evidence="6">
    <location>
        <begin position="488"/>
        <end position="508"/>
    </location>
</feature>
<evidence type="ECO:0000313" key="9">
    <source>
        <dbReference type="Proteomes" id="UP001233271"/>
    </source>
</evidence>
<feature type="region of interest" description="Disordered" evidence="5">
    <location>
        <begin position="1"/>
        <end position="29"/>
    </location>
</feature>
<keyword evidence="9" id="KW-1185">Reference proteome</keyword>
<dbReference type="Gene3D" id="1.20.1250.20">
    <property type="entry name" value="MFS general substrate transporter like domains"/>
    <property type="match status" value="1"/>
</dbReference>
<dbReference type="GO" id="GO:0022857">
    <property type="term" value="F:transmembrane transporter activity"/>
    <property type="evidence" value="ECO:0007669"/>
    <property type="project" value="InterPro"/>
</dbReference>
<feature type="domain" description="Major facilitator superfamily (MFS) profile" evidence="7">
    <location>
        <begin position="78"/>
        <end position="512"/>
    </location>
</feature>
<sequence>MSSPHTKEYDVEAAPTSPPSPTPTLYRSPSTIYRERGTVPVELVNAVLEKGDVFEVVFDGPDDPRNAQNWSLAKKVFQTALITLATLWAGIGSAVLSGAAPSIKAHFGVSAVVADLANGLFVLGFALGPQVFGPLSEVQGRKWPLTLGLFLGTMFSIQSAGAGNLATLLVGRFLGGVFGAAPYAIGGGWFHDVYDSIHVQAGVSFFAAATAGGPALGPIIGAGLASTSETYGWRWAEWFMAAYGLLVTLLLALFMDEAYSPVILSKEAKRLRRETKVWAYHSELDTISITPRDIVLRYVLRPMRMLVTEPLLLVVSTYMSFVYALLYMLMAALPVIFGEYRGMGPFVLTTPLFAAFVGILVGGAIIILDMVRYKRRLAATGAESLPEERFLPMGLGAVMLPIGLLWFAFTGPAQVASPWSSIIALGFSMCGMVLIFECGIIVLIDNYRSFANSAIAANTLTRSIFGGTFPLFTAGMVHNLGYQGTWSMALLAFISLALAPIPLVFYHIGPRLRAMSKFNPDL</sequence>
<keyword evidence="2 6" id="KW-0812">Transmembrane</keyword>
<feature type="transmembrane region" description="Helical" evidence="6">
    <location>
        <begin position="389"/>
        <end position="409"/>
    </location>
</feature>
<proteinExistence type="predicted"/>
<name>A0AA48LA63_9TREE</name>
<keyword evidence="3 6" id="KW-1133">Transmembrane helix</keyword>
<evidence type="ECO:0000256" key="3">
    <source>
        <dbReference type="ARBA" id="ARBA00022989"/>
    </source>
</evidence>
<feature type="transmembrane region" description="Helical" evidence="6">
    <location>
        <begin position="343"/>
        <end position="368"/>
    </location>
</feature>
<dbReference type="PANTHER" id="PTHR23502:SF156">
    <property type="entry name" value="TRANSPORTER, PUTATIVE (AFU_ORTHOLOGUE AFUA_5G00420)-RELATED"/>
    <property type="match status" value="1"/>
</dbReference>
<evidence type="ECO:0000256" key="1">
    <source>
        <dbReference type="ARBA" id="ARBA00004141"/>
    </source>
</evidence>
<feature type="transmembrane region" description="Helical" evidence="6">
    <location>
        <begin position="421"/>
        <end position="444"/>
    </location>
</feature>